<organism evidence="1">
    <name type="scientific">Arundo donax</name>
    <name type="common">Giant reed</name>
    <name type="synonym">Donax arundinaceus</name>
    <dbReference type="NCBI Taxonomy" id="35708"/>
    <lineage>
        <taxon>Eukaryota</taxon>
        <taxon>Viridiplantae</taxon>
        <taxon>Streptophyta</taxon>
        <taxon>Embryophyta</taxon>
        <taxon>Tracheophyta</taxon>
        <taxon>Spermatophyta</taxon>
        <taxon>Magnoliopsida</taxon>
        <taxon>Liliopsida</taxon>
        <taxon>Poales</taxon>
        <taxon>Poaceae</taxon>
        <taxon>PACMAD clade</taxon>
        <taxon>Arundinoideae</taxon>
        <taxon>Arundineae</taxon>
        <taxon>Arundo</taxon>
    </lineage>
</organism>
<name>A0A0A9GFN2_ARUDO</name>
<dbReference type="EMBL" id="GBRH01174604">
    <property type="protein sequence ID" value="JAE23292.1"/>
    <property type="molecule type" value="Transcribed_RNA"/>
</dbReference>
<reference evidence="1" key="1">
    <citation type="submission" date="2014-09" db="EMBL/GenBank/DDBJ databases">
        <authorList>
            <person name="Magalhaes I.L.F."/>
            <person name="Oliveira U."/>
            <person name="Santos F.R."/>
            <person name="Vidigal T.H.D.A."/>
            <person name="Brescovit A.D."/>
            <person name="Santos A.J."/>
        </authorList>
    </citation>
    <scope>NUCLEOTIDE SEQUENCE</scope>
    <source>
        <tissue evidence="1">Shoot tissue taken approximately 20 cm above the soil surface</tissue>
    </source>
</reference>
<sequence>MERPKSIVLSAASSFWSTKRKFSGLRSRCMTPMEWHTSTTPTMTLASSAAFLSV</sequence>
<protein>
    <submittedName>
        <fullName evidence="1">Cl146_1</fullName>
    </submittedName>
</protein>
<reference evidence="1" key="2">
    <citation type="journal article" date="2015" name="Data Brief">
        <title>Shoot transcriptome of the giant reed, Arundo donax.</title>
        <authorList>
            <person name="Barrero R.A."/>
            <person name="Guerrero F.D."/>
            <person name="Moolhuijzen P."/>
            <person name="Goolsby J.A."/>
            <person name="Tidwell J."/>
            <person name="Bellgard S.E."/>
            <person name="Bellgard M.I."/>
        </authorList>
    </citation>
    <scope>NUCLEOTIDE SEQUENCE</scope>
    <source>
        <tissue evidence="1">Shoot tissue taken approximately 20 cm above the soil surface</tissue>
    </source>
</reference>
<evidence type="ECO:0000313" key="1">
    <source>
        <dbReference type="EMBL" id="JAE23292.1"/>
    </source>
</evidence>
<proteinExistence type="predicted"/>
<dbReference type="AlphaFoldDB" id="A0A0A9GFN2"/>
<accession>A0A0A9GFN2</accession>